<dbReference type="OrthoDB" id="5296987at2"/>
<dbReference type="AlphaFoldDB" id="A0A2N5Y1M8"/>
<protein>
    <submittedName>
        <fullName evidence="1">DUF1289 domain-containing protein</fullName>
    </submittedName>
</protein>
<dbReference type="Proteomes" id="UP000234845">
    <property type="component" value="Unassembled WGS sequence"/>
</dbReference>
<dbReference type="PANTHER" id="PTHR35175:SF1">
    <property type="entry name" value="OXIDOREDUCTASE"/>
    <property type="match status" value="1"/>
</dbReference>
<sequence>MPEAIVKTPCIGVCSTGIGDAVCRGCKRFAHEVIAWNSYSNEQKRAVDGRLAGFLSQCVRNKLSVVDRALLEWQLQVQQLRYNPAHDEYCWAFTLLKAGAGQIIEPLGYGLEIHPEYRDITLLELRAMIDDEYYTLSDAHYERYMRTADLFTPASSQ</sequence>
<comment type="caution">
    <text evidence="1">The sequence shown here is derived from an EMBL/GenBank/DDBJ whole genome shotgun (WGS) entry which is preliminary data.</text>
</comment>
<evidence type="ECO:0000313" key="1">
    <source>
        <dbReference type="EMBL" id="PLW82296.1"/>
    </source>
</evidence>
<proteinExistence type="predicted"/>
<organism evidence="1 2">
    <name type="scientific">Kineobactrum sediminis</name>
    <dbReference type="NCBI Taxonomy" id="1905677"/>
    <lineage>
        <taxon>Bacteria</taxon>
        <taxon>Pseudomonadati</taxon>
        <taxon>Pseudomonadota</taxon>
        <taxon>Gammaproteobacteria</taxon>
        <taxon>Cellvibrionales</taxon>
        <taxon>Halieaceae</taxon>
        <taxon>Kineobactrum</taxon>
    </lineage>
</organism>
<dbReference type="EMBL" id="PKLZ01000008">
    <property type="protein sequence ID" value="PLW82296.1"/>
    <property type="molecule type" value="Genomic_DNA"/>
</dbReference>
<dbReference type="InterPro" id="IPR010710">
    <property type="entry name" value="DUF1289"/>
</dbReference>
<reference evidence="2" key="1">
    <citation type="submission" date="2017-11" db="EMBL/GenBank/DDBJ databases">
        <title>The draft genome sequence of Chromatocurvus sp. F02.</title>
        <authorList>
            <person name="Du Z.-J."/>
            <person name="Chang Y.-Q."/>
        </authorList>
    </citation>
    <scope>NUCLEOTIDE SEQUENCE [LARGE SCALE GENOMIC DNA]</scope>
    <source>
        <strain evidence="2">F02</strain>
    </source>
</reference>
<gene>
    <name evidence="1" type="ORF">CWI75_11010</name>
</gene>
<dbReference type="PANTHER" id="PTHR35175">
    <property type="entry name" value="DUF1289 DOMAIN-CONTAINING PROTEIN"/>
    <property type="match status" value="1"/>
</dbReference>
<dbReference type="Pfam" id="PF06945">
    <property type="entry name" value="DUF1289"/>
    <property type="match status" value="1"/>
</dbReference>
<dbReference type="RefSeq" id="WP_101521548.1">
    <property type="nucleotide sequence ID" value="NZ_PKLZ01000008.1"/>
</dbReference>
<accession>A0A2N5Y1M8</accession>
<name>A0A2N5Y1M8_9GAMM</name>
<evidence type="ECO:0000313" key="2">
    <source>
        <dbReference type="Proteomes" id="UP000234845"/>
    </source>
</evidence>
<keyword evidence="2" id="KW-1185">Reference proteome</keyword>